<keyword evidence="2" id="KW-0663">Pyridoxal phosphate</keyword>
<dbReference type="STRING" id="551995.SAMN05192574_11099"/>
<keyword evidence="7" id="KW-1185">Reference proteome</keyword>
<evidence type="ECO:0000259" key="5">
    <source>
        <dbReference type="Pfam" id="PF00266"/>
    </source>
</evidence>
<dbReference type="GO" id="GO:0016829">
    <property type="term" value="F:lyase activity"/>
    <property type="evidence" value="ECO:0007669"/>
    <property type="project" value="UniProtKB-KW"/>
</dbReference>
<reference evidence="7" key="1">
    <citation type="submission" date="2016-10" db="EMBL/GenBank/DDBJ databases">
        <authorList>
            <person name="Varghese N."/>
            <person name="Submissions S."/>
        </authorList>
    </citation>
    <scope>NUCLEOTIDE SEQUENCE [LARGE SCALE GENOMIC DNA]</scope>
    <source>
        <strain evidence="7">Gh-48</strain>
    </source>
</reference>
<dbReference type="InterPro" id="IPR015422">
    <property type="entry name" value="PyrdxlP-dep_Trfase_small"/>
</dbReference>
<sequence length="421" mass="47492">MRETHVMRLYIKNQINQPINFMENILSEQEVQQLRAETRGTTKTIHFNNAGSSLHPDVVVDTVIDYLYEEAQNGGYETEYTYREELENTYSLIARLINARKDEIAIVENASIGWWLAFNGIDFKPGDEIITCEMEYVTNLIGLLHAQKTLGVEFKVIPNDEHGNFQLKAFEDAIGPKTKLITVTHIPSTAGSMIPVEEIGRIARKHNILYLLDACQSVGHVPLDVQAIGCDMLAVTGRKYLRAPRGTGFLYVRKEIQDKLKLFFMDGFTTQWVTETDFKPRDDARRFEVYEKSRALTLGLGKAVEYALNIGVDRTWQRVQYLAGLLRSKLKEVNGVTVHDVGDQLCGIVTFSTDGIDSATVKTQLAEKHINVSVGKAVSTLIYMNKNHLSNIVRASVHYYNTEEEIGVLCGALEEILRVSV</sequence>
<organism evidence="6 7">
    <name type="scientific">Mucilaginibacter gossypiicola</name>
    <dbReference type="NCBI Taxonomy" id="551995"/>
    <lineage>
        <taxon>Bacteria</taxon>
        <taxon>Pseudomonadati</taxon>
        <taxon>Bacteroidota</taxon>
        <taxon>Sphingobacteriia</taxon>
        <taxon>Sphingobacteriales</taxon>
        <taxon>Sphingobacteriaceae</taxon>
        <taxon>Mucilaginibacter</taxon>
    </lineage>
</organism>
<dbReference type="InterPro" id="IPR020578">
    <property type="entry name" value="Aminotrans_V_PyrdxlP_BS"/>
</dbReference>
<dbReference type="Proteomes" id="UP000198942">
    <property type="component" value="Unassembled WGS sequence"/>
</dbReference>
<evidence type="ECO:0000256" key="4">
    <source>
        <dbReference type="RuleBase" id="RU004504"/>
    </source>
</evidence>
<comment type="cofactor">
    <cofactor evidence="1 4">
        <name>pyridoxal 5'-phosphate</name>
        <dbReference type="ChEBI" id="CHEBI:597326"/>
    </cofactor>
</comment>
<dbReference type="Pfam" id="PF00266">
    <property type="entry name" value="Aminotran_5"/>
    <property type="match status" value="1"/>
</dbReference>
<dbReference type="PANTHER" id="PTHR43586">
    <property type="entry name" value="CYSTEINE DESULFURASE"/>
    <property type="match status" value="1"/>
</dbReference>
<evidence type="ECO:0000256" key="2">
    <source>
        <dbReference type="ARBA" id="ARBA00022898"/>
    </source>
</evidence>
<dbReference type="InterPro" id="IPR015424">
    <property type="entry name" value="PyrdxlP-dep_Trfase"/>
</dbReference>
<dbReference type="EMBL" id="FOCL01000010">
    <property type="protein sequence ID" value="SEO64337.1"/>
    <property type="molecule type" value="Genomic_DNA"/>
</dbReference>
<dbReference type="Gene3D" id="3.40.640.10">
    <property type="entry name" value="Type I PLP-dependent aspartate aminotransferase-like (Major domain)"/>
    <property type="match status" value="1"/>
</dbReference>
<evidence type="ECO:0000313" key="6">
    <source>
        <dbReference type="EMBL" id="SEO64337.1"/>
    </source>
</evidence>
<dbReference type="SUPFAM" id="SSF53383">
    <property type="entry name" value="PLP-dependent transferases"/>
    <property type="match status" value="1"/>
</dbReference>
<comment type="similarity">
    <text evidence="3">Belongs to the class-V pyridoxal-phosphate-dependent aminotransferase family.</text>
</comment>
<dbReference type="InterPro" id="IPR000192">
    <property type="entry name" value="Aminotrans_V_dom"/>
</dbReference>
<gene>
    <name evidence="6" type="ORF">SAMN05192574_11099</name>
</gene>
<dbReference type="InterPro" id="IPR015421">
    <property type="entry name" value="PyrdxlP-dep_Trfase_major"/>
</dbReference>
<dbReference type="PROSITE" id="PS00595">
    <property type="entry name" value="AA_TRANSFER_CLASS_5"/>
    <property type="match status" value="1"/>
</dbReference>
<dbReference type="PANTHER" id="PTHR43586:SF24">
    <property type="entry name" value="BLR4730 PROTEIN"/>
    <property type="match status" value="1"/>
</dbReference>
<evidence type="ECO:0000256" key="3">
    <source>
        <dbReference type="RuleBase" id="RU004075"/>
    </source>
</evidence>
<proteinExistence type="inferred from homology"/>
<dbReference type="AlphaFoldDB" id="A0A1H8RDJ2"/>
<accession>A0A1H8RDJ2</accession>
<keyword evidence="6" id="KW-0456">Lyase</keyword>
<feature type="domain" description="Aminotransferase class V" evidence="5">
    <location>
        <begin position="46"/>
        <end position="407"/>
    </location>
</feature>
<name>A0A1H8RDJ2_9SPHI</name>
<evidence type="ECO:0000256" key="1">
    <source>
        <dbReference type="ARBA" id="ARBA00001933"/>
    </source>
</evidence>
<protein>
    <submittedName>
        <fullName evidence="6">Selenocysteine lyase/Cysteine desulfurase</fullName>
    </submittedName>
</protein>
<evidence type="ECO:0000313" key="7">
    <source>
        <dbReference type="Proteomes" id="UP000198942"/>
    </source>
</evidence>
<dbReference type="Gene3D" id="3.90.1150.10">
    <property type="entry name" value="Aspartate Aminotransferase, domain 1"/>
    <property type="match status" value="1"/>
</dbReference>